<dbReference type="RefSeq" id="WP_084198688.1">
    <property type="nucleotide sequence ID" value="NZ_BMYL01000002.1"/>
</dbReference>
<protein>
    <submittedName>
        <fullName evidence="2">Lyase</fullName>
    </submittedName>
</protein>
<dbReference type="Proteomes" id="UP000235162">
    <property type="component" value="Unassembled WGS sequence"/>
</dbReference>
<feature type="signal peptide" evidence="1">
    <location>
        <begin position="1"/>
        <end position="18"/>
    </location>
</feature>
<name>A0AAP8ME79_9GAMM</name>
<dbReference type="GO" id="GO:0016829">
    <property type="term" value="F:lyase activity"/>
    <property type="evidence" value="ECO:0007669"/>
    <property type="project" value="UniProtKB-KW"/>
</dbReference>
<dbReference type="AlphaFoldDB" id="A0AAP8ME79"/>
<keyword evidence="2" id="KW-0456">Lyase</keyword>
<evidence type="ECO:0000313" key="2">
    <source>
        <dbReference type="EMBL" id="PLW86034.1"/>
    </source>
</evidence>
<dbReference type="EMBL" id="PKUR01000002">
    <property type="protein sequence ID" value="PLW86034.1"/>
    <property type="molecule type" value="Genomic_DNA"/>
</dbReference>
<dbReference type="Gene3D" id="1.10.760.10">
    <property type="entry name" value="Cytochrome c-like domain"/>
    <property type="match status" value="1"/>
</dbReference>
<keyword evidence="1" id="KW-0732">Signal</keyword>
<dbReference type="KEGG" id="hja:BST95_07115"/>
<feature type="chain" id="PRO_5042953313" evidence="1">
    <location>
        <begin position="19"/>
        <end position="581"/>
    </location>
</feature>
<dbReference type="GO" id="GO:0009055">
    <property type="term" value="F:electron transfer activity"/>
    <property type="evidence" value="ECO:0007669"/>
    <property type="project" value="InterPro"/>
</dbReference>
<dbReference type="PANTHER" id="PTHR40274:SF3">
    <property type="entry name" value="VIRGINIAMYCIN B LYASE"/>
    <property type="match status" value="1"/>
</dbReference>
<dbReference type="GO" id="GO:0020037">
    <property type="term" value="F:heme binding"/>
    <property type="evidence" value="ECO:0007669"/>
    <property type="project" value="InterPro"/>
</dbReference>
<comment type="caution">
    <text evidence="2">The sequence shown here is derived from an EMBL/GenBank/DDBJ whole genome shotgun (WGS) entry which is preliminary data.</text>
</comment>
<sequence>MRSLLPIALLLCSAAAHADSLLVTDAQGQPLAQAMVTRTPLEVPVADLSDDGYTPDGTSNTAAVTVTRFSDAEGQVDIFQDGKFSYRVRAQGYRDAYLDAPTATVALAPMSDEEHYASYPSNVWLSQLTFGGDQELKQVFQLNCAFCHQQASPFMRNERTVEQWLSVIQRMNTYGARLPTDDQLPIAEMMQSEYRELRENPDQVPLPRRWESHLADIEMTEWPIGDGFSQMHDFLLHPNGYVYVGDNLFDRIYEIDTDTGEYTVYKVPHYEDARLGGILGNRFEVFPKMHNYMGVHSFAVSPSDGNIFITPSMQQALLEFDVTKKEFIIHDMPGGLYPHTIRTDANDDVWFTLALSSQVAKFDRDTREFTLYDLPARSVKEWLMFKALPLLFSIDPEDRPLPSPDRESTGLPMPYGIDVAPDGGIWVARLYANDLAHIDPDSGEVTMIDFPYEGPRRLRADAEGNLWIVAFQNSLLVKYDPRKQEFTDYELPVVNELPYALNVDRKRDVVWVNGNQSDTILGFHIASESWKVYPMPRQRFFTRDIEVSEEDGAIYTSNSHFPTWQTEGAVPTLLRITPLAD</sequence>
<dbReference type="InterPro" id="IPR036909">
    <property type="entry name" value="Cyt_c-like_dom_sf"/>
</dbReference>
<dbReference type="InterPro" id="IPR051344">
    <property type="entry name" value="Vgb"/>
</dbReference>
<gene>
    <name evidence="2" type="ORF">C0029_06160</name>
</gene>
<keyword evidence="3" id="KW-1185">Reference proteome</keyword>
<dbReference type="InterPro" id="IPR015943">
    <property type="entry name" value="WD40/YVTN_repeat-like_dom_sf"/>
</dbReference>
<proteinExistence type="predicted"/>
<dbReference type="PANTHER" id="PTHR40274">
    <property type="entry name" value="VIRGINIAMYCIN B LYASE"/>
    <property type="match status" value="1"/>
</dbReference>
<accession>A0AAP8ME79</accession>
<dbReference type="SUPFAM" id="SSF63829">
    <property type="entry name" value="Calcium-dependent phosphotriesterase"/>
    <property type="match status" value="1"/>
</dbReference>
<dbReference type="Gene3D" id="2.130.10.10">
    <property type="entry name" value="YVTN repeat-like/Quinoprotein amine dehydrogenase"/>
    <property type="match status" value="2"/>
</dbReference>
<evidence type="ECO:0000256" key="1">
    <source>
        <dbReference type="SAM" id="SignalP"/>
    </source>
</evidence>
<organism evidence="2 3">
    <name type="scientific">Halioglobus japonicus</name>
    <dbReference type="NCBI Taxonomy" id="930805"/>
    <lineage>
        <taxon>Bacteria</taxon>
        <taxon>Pseudomonadati</taxon>
        <taxon>Pseudomonadota</taxon>
        <taxon>Gammaproteobacteria</taxon>
        <taxon>Cellvibrionales</taxon>
        <taxon>Halieaceae</taxon>
        <taxon>Halioglobus</taxon>
    </lineage>
</organism>
<evidence type="ECO:0000313" key="3">
    <source>
        <dbReference type="Proteomes" id="UP000235162"/>
    </source>
</evidence>
<reference evidence="2 3" key="1">
    <citation type="submission" date="2018-01" db="EMBL/GenBank/DDBJ databases">
        <title>The draft genome sequence of Halioglobus japonicus S1-36.</title>
        <authorList>
            <person name="Du Z.-J."/>
            <person name="Shi M.-J."/>
        </authorList>
    </citation>
    <scope>NUCLEOTIDE SEQUENCE [LARGE SCALE GENOMIC DNA]</scope>
    <source>
        <strain evidence="2 3">S1-36</strain>
    </source>
</reference>